<reference evidence="5" key="2">
    <citation type="journal article" date="2008" name="Nucleic Acids Res.">
        <title>The rice annotation project database (RAP-DB): 2008 update.</title>
        <authorList>
            <consortium name="The rice annotation project (RAP)"/>
        </authorList>
    </citation>
    <scope>GENOME REANNOTATION</scope>
    <source>
        <strain evidence="5">cv. Nipponbare</strain>
    </source>
</reference>
<dbReference type="GO" id="GO:0003676">
    <property type="term" value="F:nucleic acid binding"/>
    <property type="evidence" value="ECO:0007669"/>
    <property type="project" value="InterPro"/>
</dbReference>
<gene>
    <name evidence="4" type="primary">OSJNBb0047B19.6</name>
</gene>
<reference evidence="5" key="1">
    <citation type="journal article" date="2005" name="Nature">
        <title>The map-based sequence of the rice genome.</title>
        <authorList>
            <consortium name="International rice genome sequencing project (IRGSP)"/>
            <person name="Matsumoto T."/>
            <person name="Wu J."/>
            <person name="Kanamori H."/>
            <person name="Katayose Y."/>
            <person name="Fujisawa M."/>
            <person name="Namiki N."/>
            <person name="Mizuno H."/>
            <person name="Yamamoto K."/>
            <person name="Antonio B.A."/>
            <person name="Baba T."/>
            <person name="Sakata K."/>
            <person name="Nagamura Y."/>
            <person name="Aoki H."/>
            <person name="Arikawa K."/>
            <person name="Arita K."/>
            <person name="Bito T."/>
            <person name="Chiden Y."/>
            <person name="Fujitsuka N."/>
            <person name="Fukunaka R."/>
            <person name="Hamada M."/>
            <person name="Harada C."/>
            <person name="Hayashi A."/>
            <person name="Hijishita S."/>
            <person name="Honda M."/>
            <person name="Hosokawa S."/>
            <person name="Ichikawa Y."/>
            <person name="Idonuma A."/>
            <person name="Iijima M."/>
            <person name="Ikeda M."/>
            <person name="Ikeno M."/>
            <person name="Ito K."/>
            <person name="Ito S."/>
            <person name="Ito T."/>
            <person name="Ito Y."/>
            <person name="Ito Y."/>
            <person name="Iwabuchi A."/>
            <person name="Kamiya K."/>
            <person name="Karasawa W."/>
            <person name="Kurita K."/>
            <person name="Katagiri S."/>
            <person name="Kikuta A."/>
            <person name="Kobayashi H."/>
            <person name="Kobayashi N."/>
            <person name="Machita K."/>
            <person name="Maehara T."/>
            <person name="Masukawa M."/>
            <person name="Mizubayashi T."/>
            <person name="Mukai Y."/>
            <person name="Nagasaki H."/>
            <person name="Nagata Y."/>
            <person name="Naito S."/>
            <person name="Nakashima M."/>
            <person name="Nakama Y."/>
            <person name="Nakamichi Y."/>
            <person name="Nakamura M."/>
            <person name="Meguro A."/>
            <person name="Negishi M."/>
            <person name="Ohta I."/>
            <person name="Ohta T."/>
            <person name="Okamoto M."/>
            <person name="Ono N."/>
            <person name="Saji S."/>
            <person name="Sakaguchi M."/>
            <person name="Sakai K."/>
            <person name="Shibata M."/>
            <person name="Shimokawa T."/>
            <person name="Song J."/>
            <person name="Takazaki Y."/>
            <person name="Terasawa K."/>
            <person name="Tsugane M."/>
            <person name="Tsuji K."/>
            <person name="Ueda S."/>
            <person name="Waki K."/>
            <person name="Yamagata H."/>
            <person name="Yamamoto M."/>
            <person name="Yamamoto S."/>
            <person name="Yamane H."/>
            <person name="Yoshiki S."/>
            <person name="Yoshihara R."/>
            <person name="Yukawa K."/>
            <person name="Zhong H."/>
            <person name="Yano M."/>
            <person name="Yuan Q."/>
            <person name="Ouyang S."/>
            <person name="Liu J."/>
            <person name="Jones K.M."/>
            <person name="Gansberger K."/>
            <person name="Moffat K."/>
            <person name="Hill J."/>
            <person name="Bera J."/>
            <person name="Fadrosh D."/>
            <person name="Jin S."/>
            <person name="Johri S."/>
            <person name="Kim M."/>
            <person name="Overton L."/>
            <person name="Reardon M."/>
            <person name="Tsitrin T."/>
            <person name="Vuong H."/>
            <person name="Weaver B."/>
            <person name="Ciecko A."/>
            <person name="Tallon L."/>
            <person name="Jackson J."/>
            <person name="Pai G."/>
            <person name="Aken S.V."/>
            <person name="Utterback T."/>
            <person name="Reidmuller S."/>
            <person name="Feldblyum T."/>
            <person name="Hsiao J."/>
            <person name="Zismann V."/>
            <person name="Iobst S."/>
            <person name="de Vazeille A.R."/>
            <person name="Buell C.R."/>
            <person name="Ying K."/>
            <person name="Li Y."/>
            <person name="Lu T."/>
            <person name="Huang Y."/>
            <person name="Zhao Q."/>
            <person name="Feng Q."/>
            <person name="Zhang L."/>
            <person name="Zhu J."/>
            <person name="Weng Q."/>
            <person name="Mu J."/>
            <person name="Lu Y."/>
            <person name="Fan D."/>
            <person name="Liu Y."/>
            <person name="Guan J."/>
            <person name="Zhang Y."/>
            <person name="Yu S."/>
            <person name="Liu X."/>
            <person name="Zhang Y."/>
            <person name="Hong G."/>
            <person name="Han B."/>
            <person name="Choisne N."/>
            <person name="Demange N."/>
            <person name="Orjeda G."/>
            <person name="Samain S."/>
            <person name="Cattolico L."/>
            <person name="Pelletier E."/>
            <person name="Couloux A."/>
            <person name="Segurens B."/>
            <person name="Wincker P."/>
            <person name="D'Hont A."/>
            <person name="Scarpelli C."/>
            <person name="Weissenbach J."/>
            <person name="Salanoubat M."/>
            <person name="Quetier F."/>
            <person name="Yu Y."/>
            <person name="Kim H.R."/>
            <person name="Rambo T."/>
            <person name="Currie J."/>
            <person name="Collura K."/>
            <person name="Luo M."/>
            <person name="Yang T."/>
            <person name="Ammiraju J.S.S."/>
            <person name="Engler F."/>
            <person name="Soderlund C."/>
            <person name="Wing R.A."/>
            <person name="Palmer L.E."/>
            <person name="de la Bastide M."/>
            <person name="Spiegel L."/>
            <person name="Nascimento L."/>
            <person name="Zutavern T."/>
            <person name="O'Shaughnessy A."/>
            <person name="Dike S."/>
            <person name="Dedhia N."/>
            <person name="Preston R."/>
            <person name="Balija V."/>
            <person name="McCombie W.R."/>
            <person name="Chow T."/>
            <person name="Chen H."/>
            <person name="Chung M."/>
            <person name="Chen C."/>
            <person name="Shaw J."/>
            <person name="Wu H."/>
            <person name="Hsiao K."/>
            <person name="Chao Y."/>
            <person name="Chu M."/>
            <person name="Cheng C."/>
            <person name="Hour A."/>
            <person name="Lee P."/>
            <person name="Lin S."/>
            <person name="Lin Y."/>
            <person name="Liou J."/>
            <person name="Liu S."/>
            <person name="Hsing Y."/>
            <person name="Raghuvanshi S."/>
            <person name="Mohanty A."/>
            <person name="Bharti A.K."/>
            <person name="Gaur A."/>
            <person name="Gupta V."/>
            <person name="Kumar D."/>
            <person name="Ravi V."/>
            <person name="Vij S."/>
            <person name="Kapur A."/>
            <person name="Khurana P."/>
            <person name="Khurana P."/>
            <person name="Khurana J.P."/>
            <person name="Tyagi A.K."/>
            <person name="Gaikwad K."/>
            <person name="Singh A."/>
            <person name="Dalal V."/>
            <person name="Srivastava S."/>
            <person name="Dixit A."/>
            <person name="Pal A.K."/>
            <person name="Ghazi I.A."/>
            <person name="Yadav M."/>
            <person name="Pandit A."/>
            <person name="Bhargava A."/>
            <person name="Sureshbabu K."/>
            <person name="Batra K."/>
            <person name="Sharma T.R."/>
            <person name="Mohapatra T."/>
            <person name="Singh N.K."/>
            <person name="Messing J."/>
            <person name="Nelson A.B."/>
            <person name="Fuks G."/>
            <person name="Kavchok S."/>
            <person name="Keizer G."/>
            <person name="Linton E."/>
            <person name="Llaca V."/>
            <person name="Song R."/>
            <person name="Tanyolac B."/>
            <person name="Young S."/>
            <person name="Ho-Il K."/>
            <person name="Hahn J.H."/>
            <person name="Sangsakoo G."/>
            <person name="Vanavichit A."/>
            <person name="de Mattos Luiz.A.T."/>
            <person name="Zimmer P.D."/>
            <person name="Malone G."/>
            <person name="Dellagostin O."/>
            <person name="de Oliveira A.C."/>
            <person name="Bevan M."/>
            <person name="Bancroft I."/>
            <person name="Minx P."/>
            <person name="Cordum H."/>
            <person name="Wilson R."/>
            <person name="Cheng Z."/>
            <person name="Jin W."/>
            <person name="Jiang J."/>
            <person name="Leong S.A."/>
            <person name="Iwama H."/>
            <person name="Gojobori T."/>
            <person name="Itoh T."/>
            <person name="Niimura Y."/>
            <person name="Fujii Y."/>
            <person name="Habara T."/>
            <person name="Sakai H."/>
            <person name="Sato Y."/>
            <person name="Wilson G."/>
            <person name="Kumar K."/>
            <person name="McCouch S."/>
            <person name="Juretic N."/>
            <person name="Hoen D."/>
            <person name="Wright S."/>
            <person name="Bruskiewich R."/>
            <person name="Bureau T."/>
            <person name="Miyao A."/>
            <person name="Hirochika H."/>
            <person name="Nishikawa T."/>
            <person name="Kadowaki K."/>
            <person name="Sugiura M."/>
            <person name="Burr B."/>
            <person name="Sasaki T."/>
        </authorList>
    </citation>
    <scope>NUCLEOTIDE SEQUENCE [LARGE SCALE GENOMIC DNA]</scope>
    <source>
        <strain evidence="5">cv. Nipponbare</strain>
    </source>
</reference>
<protein>
    <submittedName>
        <fullName evidence="4">Retroelement</fullName>
    </submittedName>
</protein>
<dbReference type="AlphaFoldDB" id="Q8S5F8"/>
<dbReference type="EMBL" id="AC113339">
    <property type="protein sequence ID" value="AAM08860.1"/>
    <property type="molecule type" value="Genomic_DNA"/>
</dbReference>
<dbReference type="Gene3D" id="3.30.420.10">
    <property type="entry name" value="Ribonuclease H-like superfamily/Ribonuclease H"/>
    <property type="match status" value="1"/>
</dbReference>
<dbReference type="InterPro" id="IPR036397">
    <property type="entry name" value="RNaseH_sf"/>
</dbReference>
<evidence type="ECO:0000313" key="5">
    <source>
        <dbReference type="Proteomes" id="UP000000763"/>
    </source>
</evidence>
<evidence type="ECO:0000313" key="4">
    <source>
        <dbReference type="EMBL" id="AAM08860.1"/>
    </source>
</evidence>
<evidence type="ECO:0000259" key="3">
    <source>
        <dbReference type="Pfam" id="PF24626"/>
    </source>
</evidence>
<dbReference type="Pfam" id="PF17921">
    <property type="entry name" value="Integrase_H2C2"/>
    <property type="match status" value="1"/>
</dbReference>
<dbReference type="Pfam" id="PF24626">
    <property type="entry name" value="SH3_Tf2-1"/>
    <property type="match status" value="1"/>
</dbReference>
<dbReference type="PANTHER" id="PTHR35046:SF9">
    <property type="entry name" value="RNA-DIRECTED DNA POLYMERASE"/>
    <property type="match status" value="1"/>
</dbReference>
<dbReference type="InterPro" id="IPR056924">
    <property type="entry name" value="SH3_Tf2-1"/>
</dbReference>
<feature type="domain" description="Tf2-1-like SH3-like" evidence="3">
    <location>
        <begin position="229"/>
        <end position="290"/>
    </location>
</feature>
<dbReference type="Proteomes" id="UP000000763">
    <property type="component" value="Chromosome 10"/>
</dbReference>
<accession>Q8S5F8</accession>
<evidence type="ECO:0000256" key="1">
    <source>
        <dbReference type="SAM" id="MobiDB-lite"/>
    </source>
</evidence>
<evidence type="ECO:0000259" key="2">
    <source>
        <dbReference type="Pfam" id="PF17921"/>
    </source>
</evidence>
<dbReference type="InterPro" id="IPR012337">
    <property type="entry name" value="RNaseH-like_sf"/>
</dbReference>
<dbReference type="SUPFAM" id="SSF53098">
    <property type="entry name" value="Ribonuclease H-like"/>
    <property type="match status" value="1"/>
</dbReference>
<name>Q8S5F8_ORYSJ</name>
<proteinExistence type="predicted"/>
<feature type="region of interest" description="Disordered" evidence="1">
    <location>
        <begin position="295"/>
        <end position="327"/>
    </location>
</feature>
<feature type="compositionally biased region" description="Polar residues" evidence="1">
    <location>
        <begin position="313"/>
        <end position="324"/>
    </location>
</feature>
<dbReference type="Gene3D" id="1.10.340.70">
    <property type="match status" value="1"/>
</dbReference>
<dbReference type="InterPro" id="IPR041588">
    <property type="entry name" value="Integrase_H2C2"/>
</dbReference>
<feature type="region of interest" description="Disordered" evidence="1">
    <location>
        <begin position="384"/>
        <end position="411"/>
    </location>
</feature>
<organism evidence="4 5">
    <name type="scientific">Oryza sativa subsp. japonica</name>
    <name type="common">Rice</name>
    <dbReference type="NCBI Taxonomy" id="39947"/>
    <lineage>
        <taxon>Eukaryota</taxon>
        <taxon>Viridiplantae</taxon>
        <taxon>Streptophyta</taxon>
        <taxon>Embryophyta</taxon>
        <taxon>Tracheophyta</taxon>
        <taxon>Spermatophyta</taxon>
        <taxon>Magnoliopsida</taxon>
        <taxon>Liliopsida</taxon>
        <taxon>Poales</taxon>
        <taxon>Poaceae</taxon>
        <taxon>BOP clade</taxon>
        <taxon>Oryzoideae</taxon>
        <taxon>Oryzeae</taxon>
        <taxon>Oryzinae</taxon>
        <taxon>Oryza</taxon>
        <taxon>Oryza sativa</taxon>
    </lineage>
</organism>
<dbReference type="FunFam" id="1.10.340.70:FF:000001">
    <property type="entry name" value="Retrovirus-related Pol polyprotein from transposon gypsy-like Protein"/>
    <property type="match status" value="1"/>
</dbReference>
<dbReference type="PANTHER" id="PTHR35046">
    <property type="entry name" value="ZINC KNUCKLE (CCHC-TYPE) FAMILY PROTEIN"/>
    <property type="match status" value="1"/>
</dbReference>
<feature type="domain" description="Integrase zinc-binding" evidence="2">
    <location>
        <begin position="32"/>
        <end position="88"/>
    </location>
</feature>
<sequence length="411" mass="46637">MINCKEGRTWNKFVINGGFVYRANRLCIPVGSVRLLLIQEAHGGGLTGHFGAKKTEDVLAMHFFWPRMRKDIERFVARCTTCQKAKSRLNPHGLYMPLPVPSIPWADISMDFVLGLPRTKRGRDSIFVVVDRFSKMAHFIPCHKSDDAVHIADMFFHKIVRLHVYGFNPRAPIDILPLPTSERVHHDAKARAEFILKMHDSTKLNIEKMTEKYRIAGSKGRQEVKLEPGDLVWLHLRKDRFPELRKSKLMPRADGPFKIVEKINDNAYKLELPPEFGVSPTFNISDLKPYLGEKDELESRTTSIQEGEDDADITNSDTHNNPPTVIQGPITRARARQLNLEVSSFLCSSLYEFENRLLPNYYIVNRNNGGVKETLGEGLRAMEDHLGRPSQGGGPNQVDVGCNSESRSSLH</sequence>